<dbReference type="Gene3D" id="1.10.10.10">
    <property type="entry name" value="Winged helix-like DNA-binding domain superfamily/Winged helix DNA-binding domain"/>
    <property type="match status" value="1"/>
</dbReference>
<dbReference type="InterPro" id="IPR039420">
    <property type="entry name" value="WalR-like"/>
</dbReference>
<sequence length="121" mass="13803">MTPRARWHPASLQAVTNREYELLQEVAAGRSNREISQRLVCSEASVKSILFRLRAKFHVHGVASRAQLVILAYELGVVAPGWVKRAELSQVEPVGRRWYPYQRSAAERLTTLHETNQEEGH</sequence>
<dbReference type="PANTHER" id="PTHR43214:SF24">
    <property type="entry name" value="TRANSCRIPTIONAL REGULATORY PROTEIN NARL-RELATED"/>
    <property type="match status" value="1"/>
</dbReference>
<dbReference type="CDD" id="cd06170">
    <property type="entry name" value="LuxR_C_like"/>
    <property type="match status" value="1"/>
</dbReference>
<dbReference type="InterPro" id="IPR000792">
    <property type="entry name" value="Tscrpt_reg_LuxR_C"/>
</dbReference>
<organism evidence="5 6">
    <name type="scientific">Actinopolyspora erythraea</name>
    <dbReference type="NCBI Taxonomy" id="414996"/>
    <lineage>
        <taxon>Bacteria</taxon>
        <taxon>Bacillati</taxon>
        <taxon>Actinomycetota</taxon>
        <taxon>Actinomycetes</taxon>
        <taxon>Actinopolysporales</taxon>
        <taxon>Actinopolysporaceae</taxon>
        <taxon>Actinopolyspora</taxon>
    </lineage>
</organism>
<dbReference type="InterPro" id="IPR036388">
    <property type="entry name" value="WH-like_DNA-bd_sf"/>
</dbReference>
<dbReference type="Proteomes" id="UP000029737">
    <property type="component" value="Unassembled WGS sequence"/>
</dbReference>
<comment type="caution">
    <text evidence="5">The sequence shown here is derived from an EMBL/GenBank/DDBJ whole genome shotgun (WGS) entry which is preliminary data.</text>
</comment>
<feature type="domain" description="HTH luxR-type" evidence="4">
    <location>
        <begin position="8"/>
        <end position="76"/>
    </location>
</feature>
<dbReference type="RefSeq" id="WP_052428599.1">
    <property type="nucleotide sequence ID" value="NZ_KN214181.1"/>
</dbReference>
<dbReference type="SUPFAM" id="SSF46894">
    <property type="entry name" value="C-terminal effector domain of the bipartite response regulators"/>
    <property type="match status" value="1"/>
</dbReference>
<evidence type="ECO:0000313" key="5">
    <source>
        <dbReference type="EMBL" id="KGI79329.1"/>
    </source>
</evidence>
<dbReference type="PROSITE" id="PS50043">
    <property type="entry name" value="HTH_LUXR_2"/>
    <property type="match status" value="1"/>
</dbReference>
<dbReference type="PANTHER" id="PTHR43214">
    <property type="entry name" value="TWO-COMPONENT RESPONSE REGULATOR"/>
    <property type="match status" value="1"/>
</dbReference>
<keyword evidence="6" id="KW-1185">Reference proteome</keyword>
<evidence type="ECO:0000256" key="3">
    <source>
        <dbReference type="ARBA" id="ARBA00023163"/>
    </source>
</evidence>
<dbReference type="InterPro" id="IPR016032">
    <property type="entry name" value="Sig_transdc_resp-reg_C-effctor"/>
</dbReference>
<gene>
    <name evidence="5" type="ORF">IL38_23760</name>
</gene>
<evidence type="ECO:0000256" key="1">
    <source>
        <dbReference type="ARBA" id="ARBA00023015"/>
    </source>
</evidence>
<dbReference type="EMBL" id="JPMV01000046">
    <property type="protein sequence ID" value="KGI79329.1"/>
    <property type="molecule type" value="Genomic_DNA"/>
</dbReference>
<keyword evidence="3" id="KW-0804">Transcription</keyword>
<dbReference type="SMART" id="SM00421">
    <property type="entry name" value="HTH_LUXR"/>
    <property type="match status" value="1"/>
</dbReference>
<proteinExistence type="predicted"/>
<reference evidence="5 6" key="1">
    <citation type="journal article" date="2014" name="PLoS ONE">
        <title>Identification and Characterization of a New Erythromycin Biosynthetic Gene Cluster in Actinopolyspora erythraea YIM90600, a Novel Erythronolide-Producing Halophilic Actinomycete Isolated from Salt Field.</title>
        <authorList>
            <person name="Chen D."/>
            <person name="Feng J."/>
            <person name="Huang L."/>
            <person name="Zhang Q."/>
            <person name="Wu J."/>
            <person name="Zhu X."/>
            <person name="Duan Y."/>
            <person name="Xu Z."/>
        </authorList>
    </citation>
    <scope>NUCLEOTIDE SEQUENCE [LARGE SCALE GENOMIC DNA]</scope>
    <source>
        <strain evidence="5 6">YIM90600</strain>
    </source>
</reference>
<dbReference type="PRINTS" id="PR00038">
    <property type="entry name" value="HTHLUXR"/>
</dbReference>
<evidence type="ECO:0000259" key="4">
    <source>
        <dbReference type="PROSITE" id="PS50043"/>
    </source>
</evidence>
<accession>A0ABR4WY62</accession>
<evidence type="ECO:0000256" key="2">
    <source>
        <dbReference type="ARBA" id="ARBA00023125"/>
    </source>
</evidence>
<keyword evidence="2" id="KW-0238">DNA-binding</keyword>
<evidence type="ECO:0000313" key="6">
    <source>
        <dbReference type="Proteomes" id="UP000029737"/>
    </source>
</evidence>
<name>A0ABR4WY62_9ACTN</name>
<protein>
    <recommendedName>
        <fullName evidence="4">HTH luxR-type domain-containing protein</fullName>
    </recommendedName>
</protein>
<dbReference type="Pfam" id="PF00196">
    <property type="entry name" value="GerE"/>
    <property type="match status" value="1"/>
</dbReference>
<dbReference type="PROSITE" id="PS00622">
    <property type="entry name" value="HTH_LUXR_1"/>
    <property type="match status" value="1"/>
</dbReference>
<keyword evidence="1" id="KW-0805">Transcription regulation</keyword>